<dbReference type="OrthoDB" id="5431433at2"/>
<dbReference type="EMBL" id="CM001488">
    <property type="protein sequence ID" value="EIM64273.1"/>
    <property type="molecule type" value="Genomic_DNA"/>
</dbReference>
<dbReference type="Gene3D" id="3.40.50.620">
    <property type="entry name" value="HUPs"/>
    <property type="match status" value="2"/>
</dbReference>
<comment type="similarity">
    <text evidence="1">Belongs to the universal stress protein A family.</text>
</comment>
<dbReference type="SUPFAM" id="SSF52402">
    <property type="entry name" value="Adenine nucleotide alpha hydrolases-like"/>
    <property type="match status" value="2"/>
</dbReference>
<dbReference type="InterPro" id="IPR006016">
    <property type="entry name" value="UspA"/>
</dbReference>
<evidence type="ECO:0000313" key="3">
    <source>
        <dbReference type="EMBL" id="EIM64273.1"/>
    </source>
</evidence>
<dbReference type="Proteomes" id="UP000005778">
    <property type="component" value="Chromosome"/>
</dbReference>
<feature type="domain" description="UspA" evidence="2">
    <location>
        <begin position="4"/>
        <end position="155"/>
    </location>
</feature>
<dbReference type="eggNOG" id="COG0589">
    <property type="taxonomic scope" value="Bacteria"/>
</dbReference>
<dbReference type="RefSeq" id="WP_004073745.1">
    <property type="nucleotide sequence ID" value="NZ_CM001488.1"/>
</dbReference>
<dbReference type="AlphaFoldDB" id="I5B460"/>
<dbReference type="PANTHER" id="PTHR46268:SF6">
    <property type="entry name" value="UNIVERSAL STRESS PROTEIN UP12"/>
    <property type="match status" value="1"/>
</dbReference>
<dbReference type="PANTHER" id="PTHR46268">
    <property type="entry name" value="STRESS RESPONSE PROTEIN NHAX"/>
    <property type="match status" value="1"/>
</dbReference>
<proteinExistence type="inferred from homology"/>
<accession>I5B460</accession>
<reference evidence="3 4" key="1">
    <citation type="submission" date="2011-09" db="EMBL/GenBank/DDBJ databases">
        <authorList>
            <consortium name="US DOE Joint Genome Institute (JGI-PGF)"/>
            <person name="Lucas S."/>
            <person name="Han J."/>
            <person name="Lapidus A."/>
            <person name="Cheng J.-F."/>
            <person name="Goodwin L."/>
            <person name="Pitluck S."/>
            <person name="Peters L."/>
            <person name="Land M.L."/>
            <person name="Hauser L."/>
            <person name="Orellana R."/>
            <person name="Lovley D."/>
            <person name="Woyke T.J."/>
        </authorList>
    </citation>
    <scope>NUCLEOTIDE SEQUENCE [LARGE SCALE GENOMIC DNA]</scope>
    <source>
        <strain evidence="3 4">2ac9</strain>
    </source>
</reference>
<dbReference type="Pfam" id="PF00582">
    <property type="entry name" value="Usp"/>
    <property type="match status" value="2"/>
</dbReference>
<evidence type="ECO:0000313" key="4">
    <source>
        <dbReference type="Proteomes" id="UP000005778"/>
    </source>
</evidence>
<evidence type="ECO:0000256" key="1">
    <source>
        <dbReference type="ARBA" id="ARBA00008791"/>
    </source>
</evidence>
<dbReference type="InterPro" id="IPR006015">
    <property type="entry name" value="Universal_stress_UspA"/>
</dbReference>
<feature type="domain" description="UspA" evidence="2">
    <location>
        <begin position="175"/>
        <end position="318"/>
    </location>
</feature>
<reference evidence="3 4" key="2">
    <citation type="submission" date="2012-02" db="EMBL/GenBank/DDBJ databases">
        <title>Improved High-Quality Draft sequence of Desulfobacter postgatei 2ac9.</title>
        <authorList>
            <consortium name="US DOE Joint Genome Institute"/>
            <person name="Lucas S."/>
            <person name="Han J."/>
            <person name="Lapidus A."/>
            <person name="Cheng J.-F."/>
            <person name="Goodwin L."/>
            <person name="Pitluck S."/>
            <person name="Peters L."/>
            <person name="Ovchinnikova G."/>
            <person name="Held B."/>
            <person name="Detter J.C."/>
            <person name="Han C."/>
            <person name="Tapia R."/>
            <person name="Land M."/>
            <person name="Hauser L."/>
            <person name="Kyrpides N."/>
            <person name="Ivanova N."/>
            <person name="Pagani I."/>
            <person name="Orellana R."/>
            <person name="Lovley D."/>
            <person name="Woyke T."/>
        </authorList>
    </citation>
    <scope>NUCLEOTIDE SEQUENCE [LARGE SCALE GENOMIC DNA]</scope>
    <source>
        <strain evidence="3 4">2ac9</strain>
    </source>
</reference>
<name>I5B460_9BACT</name>
<dbReference type="PRINTS" id="PR01438">
    <property type="entry name" value="UNVRSLSTRESS"/>
</dbReference>
<evidence type="ECO:0000259" key="2">
    <source>
        <dbReference type="Pfam" id="PF00582"/>
    </source>
</evidence>
<sequence length="326" mass="36440">MTDIKTIMACVDLSDYSPMTLGYTLGLAQQGDIKITICSVIPLREVTPVFMTGTIYHCREDTTEYLEELKENRKAEINALINKLIMERCPQFSSKIDIRVSTGHPADAILDMVERINPDLVVMANKGRSNLSNFMFGSAAEYVFRYCTAPLLSVRDKNVFKRMDSGKATLEAEKIRTVMAAVDFSPWSPDILAKAGWVAKISGAKLHAFNCISTQEISWVKSHYIPENTFDLEQFLQKEKQRRHDLLADQIKAAGLDRIEGIDISIDSGVPHEQILSTSQDIGADILVLGPRGRSRSARFTLGSTIEKIFRHSPVPVLRLGPDIIH</sequence>
<dbReference type="CDD" id="cd00293">
    <property type="entry name" value="USP-like"/>
    <property type="match status" value="2"/>
</dbReference>
<protein>
    <submittedName>
        <fullName evidence="3">Universal stress protein UspA-like protein</fullName>
    </submittedName>
</protein>
<organism evidence="3 4">
    <name type="scientific">Desulfobacter postgatei 2ac9</name>
    <dbReference type="NCBI Taxonomy" id="879212"/>
    <lineage>
        <taxon>Bacteria</taxon>
        <taxon>Pseudomonadati</taxon>
        <taxon>Thermodesulfobacteriota</taxon>
        <taxon>Desulfobacteria</taxon>
        <taxon>Desulfobacterales</taxon>
        <taxon>Desulfobacteraceae</taxon>
        <taxon>Desulfobacter</taxon>
    </lineage>
</organism>
<gene>
    <name evidence="3" type="ORF">DespoDRAFT_02417</name>
</gene>
<dbReference type="InterPro" id="IPR014729">
    <property type="entry name" value="Rossmann-like_a/b/a_fold"/>
</dbReference>
<keyword evidence="4" id="KW-1185">Reference proteome</keyword>
<dbReference type="STRING" id="879212.DespoDRAFT_02417"/>
<dbReference type="HOGENOM" id="CLU_049301_4_1_7"/>